<gene>
    <name evidence="3" type="ORF">EDB92DRAFT_1797781</name>
</gene>
<keyword evidence="1" id="KW-0472">Membrane</keyword>
<comment type="caution">
    <text evidence="3">The sequence shown here is derived from an EMBL/GenBank/DDBJ whole genome shotgun (WGS) entry which is preliminary data.</text>
</comment>
<feature type="transmembrane region" description="Helical" evidence="1">
    <location>
        <begin position="25"/>
        <end position="42"/>
    </location>
</feature>
<dbReference type="EMBL" id="JAKELL010000024">
    <property type="protein sequence ID" value="KAH8992105.1"/>
    <property type="molecule type" value="Genomic_DNA"/>
</dbReference>
<protein>
    <recommendedName>
        <fullName evidence="2">Glycosyl transferase family 25 domain-containing protein</fullName>
    </recommendedName>
</protein>
<dbReference type="AlphaFoldDB" id="A0AAD4QE20"/>
<keyword evidence="1" id="KW-1133">Transmembrane helix</keyword>
<evidence type="ECO:0000313" key="4">
    <source>
        <dbReference type="Proteomes" id="UP001201163"/>
    </source>
</evidence>
<feature type="domain" description="Glycosyl transferase family 25" evidence="2">
    <location>
        <begin position="239"/>
        <end position="361"/>
    </location>
</feature>
<accession>A0AAD4QE20</accession>
<sequence length="425" mass="47745">MLVSSTIFPRPALRALSLVRSGRPLLFWVIVTGTLFTVCITLRHISVWIEDYAPGADYWRSYWVDPSVRNPSYQQLSHVLAFKTYVISLPRRADRRAQMDLLKDVLHVNWTYMDAVEANTSAVTTILRQVYILRSQLESRLEYGNEHVQDDVTFPVFDWPRDIETVIHSRGPLRPLGADLWTLPPSHDSTDLATHASMERPHTSANMPSAKPVASVGPPPLACASGNNVSATFSSNLPLYRHLTAAKVACWYSHFQTIRDVANGEHEAVMVLEDDVDMEHDMDKRLQALWGALPRDWDVVYLGHCWSDESQFPPLRNISLRLPSGRMASSALHPASAPKCTHAYVLSRTGARRIVAHLRHPPFAYSRAIDQALSWLVLSRRLRAFSIVPPVVVQRKISGSDVMPGLGSAWRSRLYDGVLGGNEQT</sequence>
<evidence type="ECO:0000259" key="2">
    <source>
        <dbReference type="Pfam" id="PF01755"/>
    </source>
</evidence>
<keyword evidence="1" id="KW-0812">Transmembrane</keyword>
<dbReference type="InterPro" id="IPR002654">
    <property type="entry name" value="Glyco_trans_25"/>
</dbReference>
<evidence type="ECO:0000256" key="1">
    <source>
        <dbReference type="SAM" id="Phobius"/>
    </source>
</evidence>
<name>A0AAD4QE20_9AGAM</name>
<dbReference type="Proteomes" id="UP001201163">
    <property type="component" value="Unassembled WGS sequence"/>
</dbReference>
<evidence type="ECO:0000313" key="3">
    <source>
        <dbReference type="EMBL" id="KAH8992105.1"/>
    </source>
</evidence>
<proteinExistence type="predicted"/>
<reference evidence="3" key="1">
    <citation type="submission" date="2022-01" db="EMBL/GenBank/DDBJ databases">
        <title>Comparative genomics reveals a dynamic genome evolution in the ectomycorrhizal milk-cap (Lactarius) mushrooms.</title>
        <authorList>
            <consortium name="DOE Joint Genome Institute"/>
            <person name="Lebreton A."/>
            <person name="Tang N."/>
            <person name="Kuo A."/>
            <person name="LaButti K."/>
            <person name="Drula E."/>
            <person name="Barry K."/>
            <person name="Clum A."/>
            <person name="Lipzen A."/>
            <person name="Mousain D."/>
            <person name="Ng V."/>
            <person name="Wang R."/>
            <person name="Wang X."/>
            <person name="Dai Y."/>
            <person name="Henrissat B."/>
            <person name="Grigoriev I.V."/>
            <person name="Guerin-Laguette A."/>
            <person name="Yu F."/>
            <person name="Martin F.M."/>
        </authorList>
    </citation>
    <scope>NUCLEOTIDE SEQUENCE</scope>
    <source>
        <strain evidence="3">QP</strain>
    </source>
</reference>
<keyword evidence="4" id="KW-1185">Reference proteome</keyword>
<dbReference type="Pfam" id="PF01755">
    <property type="entry name" value="Glyco_transf_25"/>
    <property type="match status" value="1"/>
</dbReference>
<organism evidence="3 4">
    <name type="scientific">Lactarius akahatsu</name>
    <dbReference type="NCBI Taxonomy" id="416441"/>
    <lineage>
        <taxon>Eukaryota</taxon>
        <taxon>Fungi</taxon>
        <taxon>Dikarya</taxon>
        <taxon>Basidiomycota</taxon>
        <taxon>Agaricomycotina</taxon>
        <taxon>Agaricomycetes</taxon>
        <taxon>Russulales</taxon>
        <taxon>Russulaceae</taxon>
        <taxon>Lactarius</taxon>
    </lineage>
</organism>